<dbReference type="AlphaFoldDB" id="U9T5M9"/>
<dbReference type="PANTHER" id="PTHR35871">
    <property type="entry name" value="EXPRESSED PROTEIN"/>
    <property type="match status" value="1"/>
</dbReference>
<feature type="compositionally biased region" description="Acidic residues" evidence="1">
    <location>
        <begin position="36"/>
        <end position="47"/>
    </location>
</feature>
<proteinExistence type="predicted"/>
<evidence type="ECO:0000313" key="2">
    <source>
        <dbReference type="EMBL" id="ESA01608.1"/>
    </source>
</evidence>
<dbReference type="HOGENOM" id="CLU_531152_0_0_1"/>
<evidence type="ECO:0008006" key="3">
    <source>
        <dbReference type="Google" id="ProtNLM"/>
    </source>
</evidence>
<protein>
    <recommendedName>
        <fullName evidence="3">DDE-1 domain-containing protein</fullName>
    </recommendedName>
</protein>
<gene>
    <name evidence="2" type="ORF">GLOINDRAFT_7345</name>
</gene>
<evidence type="ECO:0000256" key="1">
    <source>
        <dbReference type="SAM" id="MobiDB-lite"/>
    </source>
</evidence>
<dbReference type="eggNOG" id="ENOG502RT6R">
    <property type="taxonomic scope" value="Eukaryota"/>
</dbReference>
<feature type="compositionally biased region" description="Basic residues" evidence="1">
    <location>
        <begin position="1"/>
        <end position="10"/>
    </location>
</feature>
<feature type="compositionally biased region" description="Low complexity" evidence="1">
    <location>
        <begin position="25"/>
        <end position="35"/>
    </location>
</feature>
<dbReference type="PANTHER" id="PTHR35871:SF1">
    <property type="entry name" value="CXC1-LIKE CYSTEINE CLUSTER ASSOCIATED WITH KDZ TRANSPOSASES DOMAIN-CONTAINING PROTEIN"/>
    <property type="match status" value="1"/>
</dbReference>
<sequence>MPPLSKRGKQIKSLAKNKQEKNKNKLLVPLDVNNNLDDDNSDNEEFIWGDSLQSHPPSDPDKPDNQSDNQNSDDQNSECKEHFNYEQLIKSLENEVKSGNLDSGYKLRLTALLQYLRLINHEEPKIKTSLSIAQQLNKGPYFARCLREWEKLVKNGETIPISKREKHCKIKSLLDDEDVQMQIATYLHENKFEFYVADFVDYVKNVVFPSLGIEQETTISTRMTRNWLNKMGFEFKQFKKGVYVDGHERPDVIAYRSKFLEQMASYEKLMPKFEDDNLEIQINPNLQENEHLHILVTHDETTFHSNDGRQSGWASHGEQPLRKKGRERSIHVSDFLCETIGRLQLSEEQKLSEVANNIPYEARVIMNPETNYDGWWNVELLVQQVVDRAIPIFEATHPGAVAVFAFDNFTSHGAFSSDALIASHMNVGPGGKQPKMRNTIFNGNVQFMNFPDNHPEESLRGKQKGMKQILYERQLLTPGLKGFCKNKETIDNQCCMQHILENQPDFLAQKCMI</sequence>
<organism evidence="2">
    <name type="scientific">Rhizophagus irregularis (strain DAOM 181602 / DAOM 197198 / MUCL 43194)</name>
    <name type="common">Arbuscular mycorrhizal fungus</name>
    <name type="synonym">Glomus intraradices</name>
    <dbReference type="NCBI Taxonomy" id="747089"/>
    <lineage>
        <taxon>Eukaryota</taxon>
        <taxon>Fungi</taxon>
        <taxon>Fungi incertae sedis</taxon>
        <taxon>Mucoromycota</taxon>
        <taxon>Glomeromycotina</taxon>
        <taxon>Glomeromycetes</taxon>
        <taxon>Glomerales</taxon>
        <taxon>Glomeraceae</taxon>
        <taxon>Rhizophagus</taxon>
    </lineage>
</organism>
<accession>U9T5M9</accession>
<reference evidence="2" key="1">
    <citation type="submission" date="2013-07" db="EMBL/GenBank/DDBJ databases">
        <title>The genome of an arbuscular mycorrhizal fungus provides insights into the evolution of the oldest plant symbiosis.</title>
        <authorList>
            <consortium name="DOE Joint Genome Institute"/>
            <person name="Tisserant E."/>
            <person name="Malbreil M."/>
            <person name="Kuo A."/>
            <person name="Kohler A."/>
            <person name="Symeonidi A."/>
            <person name="Balestrini R."/>
            <person name="Charron P."/>
            <person name="Duensing N."/>
            <person name="Frei-dit-Frey N."/>
            <person name="Gianinazzi-Pearson V."/>
            <person name="Gilbert B."/>
            <person name="Handa Y."/>
            <person name="Hijri M."/>
            <person name="Kaul R."/>
            <person name="Kawaguchi M."/>
            <person name="Krajinski F."/>
            <person name="Lammers P."/>
            <person name="Lapierre D."/>
            <person name="Masclaux F.G."/>
            <person name="Murat C."/>
            <person name="Morin E."/>
            <person name="Ndikumana S."/>
            <person name="Pagni M."/>
            <person name="Petitpierre D."/>
            <person name="Requena N."/>
            <person name="Rosikiewicz P."/>
            <person name="Riley R."/>
            <person name="Saito K."/>
            <person name="San Clemente H."/>
            <person name="Shapiro H."/>
            <person name="van Tuinen D."/>
            <person name="Becard G."/>
            <person name="Bonfante P."/>
            <person name="Paszkowski U."/>
            <person name="Shachar-Hill Y."/>
            <person name="Young J.P."/>
            <person name="Sanders I.R."/>
            <person name="Henrissat B."/>
            <person name="Rensing S.A."/>
            <person name="Grigoriev I.V."/>
            <person name="Corradi N."/>
            <person name="Roux C."/>
            <person name="Martin F."/>
        </authorList>
    </citation>
    <scope>NUCLEOTIDE SEQUENCE</scope>
    <source>
        <strain evidence="2">DAOM 197198</strain>
    </source>
</reference>
<dbReference type="EMBL" id="KI296322">
    <property type="protein sequence ID" value="ESA01608.1"/>
    <property type="molecule type" value="Genomic_DNA"/>
</dbReference>
<feature type="region of interest" description="Disordered" evidence="1">
    <location>
        <begin position="305"/>
        <end position="326"/>
    </location>
</feature>
<name>U9T5M9_RHIID</name>
<feature type="region of interest" description="Disordered" evidence="1">
    <location>
        <begin position="1"/>
        <end position="77"/>
    </location>
</feature>